<sequence>MKKVKTVLATSAAAAAIALGSTPAMAELEASVAVSNIYVFRGVDQNAGDGAVSGDLVYSHSSGLYAGVWASSAAGNGGEIDTFAGWSGSFGDLGVDVGLLNYYYPGANQFDSWLSDLTEAYLGLSFAGAELYYYDNVTGNNGFNALSDDGFTYTTLSYSMGQFSALLGMADGEEEQGAEHDNDYMHLDLTYAFNDNLSFTVSKIVDADDELLGKKATVGSTAKGLNYTLDDDALFVVTLSLPIK</sequence>
<evidence type="ECO:0000313" key="2">
    <source>
        <dbReference type="EMBL" id="MBB3048839.1"/>
    </source>
</evidence>
<reference evidence="2 3" key="1">
    <citation type="submission" date="2020-08" db="EMBL/GenBank/DDBJ databases">
        <title>Genomic Encyclopedia of Type Strains, Phase III (KMG-III): the genomes of soil and plant-associated and newly described type strains.</title>
        <authorList>
            <person name="Whitman W."/>
        </authorList>
    </citation>
    <scope>NUCLEOTIDE SEQUENCE [LARGE SCALE GENOMIC DNA]</scope>
    <source>
        <strain evidence="2 3">CECT 8654</strain>
    </source>
</reference>
<organism evidence="2 3">
    <name type="scientific">Litorivivens lipolytica</name>
    <dbReference type="NCBI Taxonomy" id="1524264"/>
    <lineage>
        <taxon>Bacteria</taxon>
        <taxon>Pseudomonadati</taxon>
        <taxon>Pseudomonadota</taxon>
        <taxon>Gammaproteobacteria</taxon>
        <taxon>Litorivivens</taxon>
    </lineage>
</organism>
<dbReference type="EMBL" id="JACHWY010000003">
    <property type="protein sequence ID" value="MBB3048839.1"/>
    <property type="molecule type" value="Genomic_DNA"/>
</dbReference>
<dbReference type="Proteomes" id="UP000537130">
    <property type="component" value="Unassembled WGS sequence"/>
</dbReference>
<evidence type="ECO:0000313" key="3">
    <source>
        <dbReference type="Proteomes" id="UP000537130"/>
    </source>
</evidence>
<name>A0A7W4W8J3_9GAMM</name>
<dbReference type="AlphaFoldDB" id="A0A7W4W8J3"/>
<evidence type="ECO:0000256" key="1">
    <source>
        <dbReference type="SAM" id="SignalP"/>
    </source>
</evidence>
<dbReference type="NCBIfam" id="TIGR02001">
    <property type="entry name" value="gcw_chp"/>
    <property type="match status" value="1"/>
</dbReference>
<dbReference type="InterPro" id="IPR010239">
    <property type="entry name" value="CHP02001"/>
</dbReference>
<feature type="chain" id="PRO_5030853106" evidence="1">
    <location>
        <begin position="27"/>
        <end position="244"/>
    </location>
</feature>
<dbReference type="Pfam" id="PF09694">
    <property type="entry name" value="Gcw_chp"/>
    <property type="match status" value="1"/>
</dbReference>
<feature type="signal peptide" evidence="1">
    <location>
        <begin position="1"/>
        <end position="26"/>
    </location>
</feature>
<protein>
    <submittedName>
        <fullName evidence="2">Uncharacterized protein (TIGR02001 family)</fullName>
    </submittedName>
</protein>
<keyword evidence="3" id="KW-1185">Reference proteome</keyword>
<dbReference type="RefSeq" id="WP_183411595.1">
    <property type="nucleotide sequence ID" value="NZ_JACHWY010000003.1"/>
</dbReference>
<accession>A0A7W4W8J3</accession>
<proteinExistence type="predicted"/>
<comment type="caution">
    <text evidence="2">The sequence shown here is derived from an EMBL/GenBank/DDBJ whole genome shotgun (WGS) entry which is preliminary data.</text>
</comment>
<keyword evidence="1" id="KW-0732">Signal</keyword>
<gene>
    <name evidence="2" type="ORF">FHR99_003113</name>
</gene>